<gene>
    <name evidence="2" type="ORF">SAMN05216246_102232</name>
</gene>
<dbReference type="Pfam" id="PF16154">
    <property type="entry name" value="DUF4862"/>
    <property type="match status" value="1"/>
</dbReference>
<accession>A0ABY1I261</accession>
<name>A0ABY1I261_9ACTO</name>
<dbReference type="RefSeq" id="WP_080461666.1">
    <property type="nucleotide sequence ID" value="NZ_FQYL01000002.1"/>
</dbReference>
<dbReference type="Proteomes" id="UP000184390">
    <property type="component" value="Unassembled WGS sequence"/>
</dbReference>
<keyword evidence="3" id="KW-1185">Reference proteome</keyword>
<evidence type="ECO:0000256" key="1">
    <source>
        <dbReference type="SAM" id="MobiDB-lite"/>
    </source>
</evidence>
<sequence length="349" mass="36607">MTTARNPATALPTPGTPGPIGAGADDAGGAARPAPDAILGAYASLPESQEGQEEYYRLLARIPGVRGLEIPFRDDLGGAAGLPWLASQLAPHWDRNIVTAIPGTMMRVWATGSFGLASTDRQGRADALAFTRSVRDGVEALRETAGHEVVAAVEIHSAPSGEPGVAHSAEAFGESLSQIIDYDWGDALLLVEHCDAFVAPDLGEKRLLGIDEELEVLRVLDHPRVRMSLNWGRSALEARDAATALEHVRLARAAGALEGVMFSGAGPEDTRYAKAWMDGHLPLDVDEPGSVMSAEDVRACSLAAVEPAADAEGGIAPASYLGAKCQVPAEAGPEQRAAFLTRILDATRI</sequence>
<organism evidence="2 3">
    <name type="scientific">Actinomyces denticolens</name>
    <dbReference type="NCBI Taxonomy" id="52767"/>
    <lineage>
        <taxon>Bacteria</taxon>
        <taxon>Bacillati</taxon>
        <taxon>Actinomycetota</taxon>
        <taxon>Actinomycetes</taxon>
        <taxon>Actinomycetales</taxon>
        <taxon>Actinomycetaceae</taxon>
        <taxon>Actinomyces</taxon>
    </lineage>
</organism>
<dbReference type="InterPro" id="IPR032344">
    <property type="entry name" value="DUF4862"/>
</dbReference>
<proteinExistence type="predicted"/>
<protein>
    <recommendedName>
        <fullName evidence="4">DUF4862 domain-containing protein</fullName>
    </recommendedName>
</protein>
<reference evidence="2 3" key="1">
    <citation type="submission" date="2016-11" db="EMBL/GenBank/DDBJ databases">
        <authorList>
            <person name="Varghese N."/>
            <person name="Submissions S."/>
        </authorList>
    </citation>
    <scope>NUCLEOTIDE SEQUENCE [LARGE SCALE GENOMIC DNA]</scope>
    <source>
        <strain evidence="2 3">PA</strain>
    </source>
</reference>
<evidence type="ECO:0000313" key="2">
    <source>
        <dbReference type="EMBL" id="SHI48149.1"/>
    </source>
</evidence>
<feature type="region of interest" description="Disordered" evidence="1">
    <location>
        <begin position="1"/>
        <end position="32"/>
    </location>
</feature>
<evidence type="ECO:0000313" key="3">
    <source>
        <dbReference type="Proteomes" id="UP000184390"/>
    </source>
</evidence>
<dbReference type="EMBL" id="FQYL01000002">
    <property type="protein sequence ID" value="SHI48149.1"/>
    <property type="molecule type" value="Genomic_DNA"/>
</dbReference>
<feature type="compositionally biased region" description="Low complexity" evidence="1">
    <location>
        <begin position="22"/>
        <end position="32"/>
    </location>
</feature>
<evidence type="ECO:0008006" key="4">
    <source>
        <dbReference type="Google" id="ProtNLM"/>
    </source>
</evidence>
<comment type="caution">
    <text evidence="2">The sequence shown here is derived from an EMBL/GenBank/DDBJ whole genome shotgun (WGS) entry which is preliminary data.</text>
</comment>